<dbReference type="EC" id="5.4.99.12" evidence="4"/>
<protein>
    <recommendedName>
        <fullName evidence="4">tRNA pseudouridine synthase A</fullName>
        <ecNumber evidence="4">5.4.99.12</ecNumber>
    </recommendedName>
    <alternativeName>
        <fullName evidence="4">tRNA pseudouridine(38-40) synthase</fullName>
    </alternativeName>
    <alternativeName>
        <fullName evidence="4">tRNA pseudouridylate synthase I</fullName>
    </alternativeName>
    <alternativeName>
        <fullName evidence="4">tRNA-uridine isomerase I</fullName>
    </alternativeName>
</protein>
<evidence type="ECO:0000313" key="9">
    <source>
        <dbReference type="EMBL" id="VVD86389.1"/>
    </source>
</evidence>
<feature type="domain" description="Pseudouridine synthase I TruA alpha/beta" evidence="8">
    <location>
        <begin position="144"/>
        <end position="244"/>
    </location>
</feature>
<evidence type="ECO:0000256" key="6">
    <source>
        <dbReference type="PIRSR" id="PIRSR001430-2"/>
    </source>
</evidence>
<evidence type="ECO:0000256" key="5">
    <source>
        <dbReference type="PIRSR" id="PIRSR001430-1"/>
    </source>
</evidence>
<dbReference type="SUPFAM" id="SSF55120">
    <property type="entry name" value="Pseudouridine synthase"/>
    <property type="match status" value="1"/>
</dbReference>
<evidence type="ECO:0000256" key="4">
    <source>
        <dbReference type="HAMAP-Rule" id="MF_00171"/>
    </source>
</evidence>
<name>A0A5E4TJT7_9BURK</name>
<evidence type="ECO:0000259" key="8">
    <source>
        <dbReference type="Pfam" id="PF01416"/>
    </source>
</evidence>
<feature type="active site" description="Nucleophile" evidence="4 5">
    <location>
        <position position="51"/>
    </location>
</feature>
<comment type="function">
    <text evidence="4">Formation of pseudouridine at positions 38, 39 and 40 in the anticodon stem and loop of transfer RNAs.</text>
</comment>
<gene>
    <name evidence="4" type="primary">truA</name>
    <name evidence="9" type="ORF">PPN31114_01423</name>
</gene>
<dbReference type="HAMAP" id="MF_00171">
    <property type="entry name" value="TruA"/>
    <property type="match status" value="1"/>
</dbReference>
<evidence type="ECO:0000313" key="10">
    <source>
        <dbReference type="Proteomes" id="UP000366945"/>
    </source>
</evidence>
<dbReference type="Gene3D" id="3.30.70.580">
    <property type="entry name" value="Pseudouridine synthase I, catalytic domain, N-terminal subdomain"/>
    <property type="match status" value="1"/>
</dbReference>
<dbReference type="NCBIfam" id="TIGR00071">
    <property type="entry name" value="hisT_truA"/>
    <property type="match status" value="1"/>
</dbReference>
<dbReference type="GO" id="GO:0031119">
    <property type="term" value="P:tRNA pseudouridine synthesis"/>
    <property type="evidence" value="ECO:0007669"/>
    <property type="project" value="UniProtKB-UniRule"/>
</dbReference>
<dbReference type="PANTHER" id="PTHR11142:SF0">
    <property type="entry name" value="TRNA PSEUDOURIDINE SYNTHASE-LIKE 1"/>
    <property type="match status" value="1"/>
</dbReference>
<dbReference type="FunFam" id="3.30.70.580:FF:000001">
    <property type="entry name" value="tRNA pseudouridine synthase A"/>
    <property type="match status" value="1"/>
</dbReference>
<evidence type="ECO:0000256" key="1">
    <source>
        <dbReference type="ARBA" id="ARBA00009375"/>
    </source>
</evidence>
<dbReference type="InterPro" id="IPR001406">
    <property type="entry name" value="PsdUridine_synth_TruA"/>
</dbReference>
<comment type="caution">
    <text evidence="4">Lacks conserved residue(s) required for the propagation of feature annotation.</text>
</comment>
<accession>A0A5E4TJT7</accession>
<comment type="similarity">
    <text evidence="1 4 7">Belongs to the tRNA pseudouridine synthase TruA family.</text>
</comment>
<comment type="catalytic activity">
    <reaction evidence="4 7">
        <text>uridine(38/39/40) in tRNA = pseudouridine(38/39/40) in tRNA</text>
        <dbReference type="Rhea" id="RHEA:22376"/>
        <dbReference type="Rhea" id="RHEA-COMP:10085"/>
        <dbReference type="Rhea" id="RHEA-COMP:10087"/>
        <dbReference type="ChEBI" id="CHEBI:65314"/>
        <dbReference type="ChEBI" id="CHEBI:65315"/>
        <dbReference type="EC" id="5.4.99.12"/>
    </reaction>
</comment>
<dbReference type="RefSeq" id="WP_150678701.1">
    <property type="nucleotide sequence ID" value="NZ_CABPSK010000001.1"/>
</dbReference>
<keyword evidence="3 4" id="KW-0413">Isomerase</keyword>
<dbReference type="InterPro" id="IPR020103">
    <property type="entry name" value="PsdUridine_synth_cat_dom_sf"/>
</dbReference>
<keyword evidence="2 4" id="KW-0819">tRNA processing</keyword>
<evidence type="ECO:0000256" key="2">
    <source>
        <dbReference type="ARBA" id="ARBA00022694"/>
    </source>
</evidence>
<keyword evidence="10" id="KW-1185">Reference proteome</keyword>
<dbReference type="Pfam" id="PF01416">
    <property type="entry name" value="PseudoU_synth_1"/>
    <property type="match status" value="2"/>
</dbReference>
<dbReference type="CDD" id="cd02570">
    <property type="entry name" value="PseudoU_synth_EcTruA"/>
    <property type="match status" value="1"/>
</dbReference>
<evidence type="ECO:0000256" key="3">
    <source>
        <dbReference type="ARBA" id="ARBA00023235"/>
    </source>
</evidence>
<dbReference type="Gene3D" id="3.30.70.660">
    <property type="entry name" value="Pseudouridine synthase I, catalytic domain, C-terminal subdomain"/>
    <property type="match status" value="1"/>
</dbReference>
<evidence type="ECO:0000256" key="7">
    <source>
        <dbReference type="RuleBase" id="RU003792"/>
    </source>
</evidence>
<dbReference type="GeneID" id="300403477"/>
<feature type="binding site" evidence="4 6">
    <location>
        <position position="109"/>
    </location>
    <ligand>
        <name>substrate</name>
    </ligand>
</feature>
<dbReference type="AlphaFoldDB" id="A0A5E4TJT7"/>
<reference evidence="9 10" key="1">
    <citation type="submission" date="2019-08" db="EMBL/GenBank/DDBJ databases">
        <authorList>
            <person name="Peeters C."/>
        </authorList>
    </citation>
    <scope>NUCLEOTIDE SEQUENCE [LARGE SCALE GENOMIC DNA]</scope>
    <source>
        <strain evidence="9 10">LMG 31114</strain>
    </source>
</reference>
<dbReference type="PANTHER" id="PTHR11142">
    <property type="entry name" value="PSEUDOURIDYLATE SYNTHASE"/>
    <property type="match status" value="1"/>
</dbReference>
<feature type="domain" description="Pseudouridine synthase I TruA alpha/beta" evidence="8">
    <location>
        <begin position="8"/>
        <end position="102"/>
    </location>
</feature>
<proteinExistence type="inferred from homology"/>
<dbReference type="PIRSF" id="PIRSF001430">
    <property type="entry name" value="tRNA_psdUrid_synth"/>
    <property type="match status" value="1"/>
</dbReference>
<sequence>MRIALGIHYDGTAFSGWQSQPHGNTVQQALEAALREFGGVALPTTVAGRTDTGVHGIGQVVHFDTELDRAMFSWVRGVNAFLPKTVAVQWAQAMPDDFHARFTAFERTYFYVLYVHPVRSPLLEGRCGWLHTPLDLDAMRTAGQALVGEHDFSAFRSSECQAKTPVKHLYAIDIEQQGNFFVFRFRASAFLHHMVRNIMGCLVAIGRGRQSADWMAEVLASLDRRQAAPTFMPDGLYLARVGYPERFSVPEPNWAAWPFPMPWAQDGTPS</sequence>
<dbReference type="InterPro" id="IPR020094">
    <property type="entry name" value="TruA/RsuA/RluB/E/F_N"/>
</dbReference>
<dbReference type="GO" id="GO:0160147">
    <property type="term" value="F:tRNA pseudouridine(38-40) synthase activity"/>
    <property type="evidence" value="ECO:0007669"/>
    <property type="project" value="UniProtKB-EC"/>
</dbReference>
<comment type="subunit">
    <text evidence="4">Homodimer.</text>
</comment>
<dbReference type="EMBL" id="CABPSK010000001">
    <property type="protein sequence ID" value="VVD86389.1"/>
    <property type="molecule type" value="Genomic_DNA"/>
</dbReference>
<dbReference type="GO" id="GO:0003723">
    <property type="term" value="F:RNA binding"/>
    <property type="evidence" value="ECO:0007669"/>
    <property type="project" value="InterPro"/>
</dbReference>
<dbReference type="OrthoDB" id="9811823at2"/>
<dbReference type="InterPro" id="IPR020095">
    <property type="entry name" value="PsdUridine_synth_TruA_C"/>
</dbReference>
<organism evidence="9 10">
    <name type="scientific">Pandoraea pneumonica</name>
    <dbReference type="NCBI Taxonomy" id="2508299"/>
    <lineage>
        <taxon>Bacteria</taxon>
        <taxon>Pseudomonadati</taxon>
        <taxon>Pseudomonadota</taxon>
        <taxon>Betaproteobacteria</taxon>
        <taxon>Burkholderiales</taxon>
        <taxon>Burkholderiaceae</taxon>
        <taxon>Pandoraea</taxon>
    </lineage>
</organism>
<dbReference type="Proteomes" id="UP000366945">
    <property type="component" value="Unassembled WGS sequence"/>
</dbReference>
<dbReference type="InterPro" id="IPR020097">
    <property type="entry name" value="PsdUridine_synth_TruA_a/b_dom"/>
</dbReference>